<dbReference type="Gene3D" id="2.60.40.10">
    <property type="entry name" value="Immunoglobulins"/>
    <property type="match status" value="3"/>
</dbReference>
<evidence type="ECO:0000259" key="3">
    <source>
        <dbReference type="PROSITE" id="PS50853"/>
    </source>
</evidence>
<dbReference type="EMBL" id="FNXT01000047">
    <property type="protein sequence ID" value="SZX60153.1"/>
    <property type="molecule type" value="Genomic_DNA"/>
</dbReference>
<organism evidence="4 5">
    <name type="scientific">Tetradesmus obliquus</name>
    <name type="common">Green alga</name>
    <name type="synonym">Acutodesmus obliquus</name>
    <dbReference type="NCBI Taxonomy" id="3088"/>
    <lineage>
        <taxon>Eukaryota</taxon>
        <taxon>Viridiplantae</taxon>
        <taxon>Chlorophyta</taxon>
        <taxon>core chlorophytes</taxon>
        <taxon>Chlorophyceae</taxon>
        <taxon>CS clade</taxon>
        <taxon>Sphaeropleales</taxon>
        <taxon>Scenedesmaceae</taxon>
        <taxon>Tetradesmus</taxon>
    </lineage>
</organism>
<accession>A0A383V5C0</accession>
<dbReference type="InterPro" id="IPR013783">
    <property type="entry name" value="Ig-like_fold"/>
</dbReference>
<keyword evidence="5" id="KW-1185">Reference proteome</keyword>
<name>A0A383V5C0_TETOB</name>
<dbReference type="Pfam" id="PF00041">
    <property type="entry name" value="fn3"/>
    <property type="match status" value="1"/>
</dbReference>
<dbReference type="InterPro" id="IPR050991">
    <property type="entry name" value="ECM_Regulatory_Proteins"/>
</dbReference>
<feature type="region of interest" description="Disordered" evidence="2">
    <location>
        <begin position="195"/>
        <end position="303"/>
    </location>
</feature>
<protein>
    <recommendedName>
        <fullName evidence="3">Fibronectin type-III domain-containing protein</fullName>
    </recommendedName>
</protein>
<dbReference type="InterPro" id="IPR003961">
    <property type="entry name" value="FN3_dom"/>
</dbReference>
<dbReference type="PANTHER" id="PTHR46708:SF2">
    <property type="entry name" value="FIBRONECTIN TYPE-III DOMAIN-CONTAINING PROTEIN"/>
    <property type="match status" value="1"/>
</dbReference>
<dbReference type="PANTHER" id="PTHR46708">
    <property type="entry name" value="TENASCIN"/>
    <property type="match status" value="1"/>
</dbReference>
<evidence type="ECO:0000313" key="5">
    <source>
        <dbReference type="Proteomes" id="UP000256970"/>
    </source>
</evidence>
<dbReference type="AlphaFoldDB" id="A0A383V5C0"/>
<dbReference type="PROSITE" id="PS50853">
    <property type="entry name" value="FN3"/>
    <property type="match status" value="3"/>
</dbReference>
<dbReference type="Proteomes" id="UP000256970">
    <property type="component" value="Unassembled WGS sequence"/>
</dbReference>
<dbReference type="InterPro" id="IPR036116">
    <property type="entry name" value="FN3_sf"/>
</dbReference>
<gene>
    <name evidence="4" type="ORF">BQ4739_LOCUS731</name>
</gene>
<feature type="compositionally biased region" description="Low complexity" evidence="2">
    <location>
        <begin position="195"/>
        <end position="258"/>
    </location>
</feature>
<evidence type="ECO:0000256" key="2">
    <source>
        <dbReference type="SAM" id="MobiDB-lite"/>
    </source>
</evidence>
<sequence>MAVKASWTPSAKNCVDQYMVRVWLATAAQGSQPYLTIVGAKTRASLENLRPKTAYRVEVVPISKKFGLLTPVTAAITTPDSPSCNPAIKPEKPIKVKARAVAERSNSIQLLYSAPYPYKACVTGFVVGAFDAATGERVFAVTEGMEVRRTKVTGLKPATLYNIYVGALWPGGSGDSALVQVTTNAAQTTAAAPAAAHTATAATPPASHTHAAAPAATSHAAPAAAPAPANHHATTKPAAGSSSSAAAASAGKTAAAAATEHKPAPAPAPATPPAAAAAPMHVADSNPGCRHSQEPKAPVDFTATADGGSSIKLTYGNGDRSICTQHYSIDAYELKTGERVAEIETVYNAYTLTGLHRGVEYVFTVSAVNPAGDSVPDTAYCTI</sequence>
<proteinExistence type="predicted"/>
<dbReference type="SMART" id="SM00060">
    <property type="entry name" value="FN3"/>
    <property type="match status" value="2"/>
</dbReference>
<feature type="domain" description="Fibronectin type-III" evidence="3">
    <location>
        <begin position="297"/>
        <end position="383"/>
    </location>
</feature>
<evidence type="ECO:0000313" key="4">
    <source>
        <dbReference type="EMBL" id="SZX60153.1"/>
    </source>
</evidence>
<dbReference type="CDD" id="cd00063">
    <property type="entry name" value="FN3"/>
    <property type="match status" value="2"/>
</dbReference>
<feature type="domain" description="Fibronectin type-III" evidence="3">
    <location>
        <begin position="92"/>
        <end position="186"/>
    </location>
</feature>
<keyword evidence="1" id="KW-0677">Repeat</keyword>
<reference evidence="4 5" key="1">
    <citation type="submission" date="2016-10" db="EMBL/GenBank/DDBJ databases">
        <authorList>
            <person name="Cai Z."/>
        </authorList>
    </citation>
    <scope>NUCLEOTIDE SEQUENCE [LARGE SCALE GENOMIC DNA]</scope>
</reference>
<evidence type="ECO:0000256" key="1">
    <source>
        <dbReference type="ARBA" id="ARBA00022737"/>
    </source>
</evidence>
<feature type="domain" description="Fibronectin type-III" evidence="3">
    <location>
        <begin position="1"/>
        <end position="81"/>
    </location>
</feature>
<dbReference type="SUPFAM" id="SSF49265">
    <property type="entry name" value="Fibronectin type III"/>
    <property type="match status" value="2"/>
</dbReference>